<sequence>MEKENLLIVLSSGDREVALKFPLLYGNVVLERGYWKTAHLMLWGPSIKLIAHDTTLQEKIKEMQTSGVEMSACIVCVEEYACVEELEALNIQINHTGELLTKALKDESYAVITL</sequence>
<accession>A0A4Q0XRG7</accession>
<proteinExistence type="predicted"/>
<dbReference type="Gene3D" id="3.40.1260.10">
    <property type="entry name" value="DsrEFH-like"/>
    <property type="match status" value="1"/>
</dbReference>
<dbReference type="InterPro" id="IPR027396">
    <property type="entry name" value="DsrEFH-like"/>
</dbReference>
<keyword evidence="2" id="KW-1185">Reference proteome</keyword>
<evidence type="ECO:0000313" key="1">
    <source>
        <dbReference type="EMBL" id="RXJ54589.1"/>
    </source>
</evidence>
<dbReference type="InterPro" id="IPR003787">
    <property type="entry name" value="Sulphur_relay_DsrE/F-like"/>
</dbReference>
<evidence type="ECO:0000313" key="2">
    <source>
        <dbReference type="Proteomes" id="UP000290657"/>
    </source>
</evidence>
<organism evidence="1 2">
    <name type="scientific">Candidatus Marinarcus aquaticus</name>
    <dbReference type="NCBI Taxonomy" id="2044504"/>
    <lineage>
        <taxon>Bacteria</taxon>
        <taxon>Pseudomonadati</taxon>
        <taxon>Campylobacterota</taxon>
        <taxon>Epsilonproteobacteria</taxon>
        <taxon>Campylobacterales</taxon>
        <taxon>Arcobacteraceae</taxon>
        <taxon>Candidatus Marinarcus</taxon>
    </lineage>
</organism>
<name>A0A4Q0XRG7_9BACT</name>
<dbReference type="Pfam" id="PF02635">
    <property type="entry name" value="DsrE"/>
    <property type="match status" value="1"/>
</dbReference>
<dbReference type="Proteomes" id="UP000290657">
    <property type="component" value="Unassembled WGS sequence"/>
</dbReference>
<dbReference type="SUPFAM" id="SSF75169">
    <property type="entry name" value="DsrEFH-like"/>
    <property type="match status" value="1"/>
</dbReference>
<reference evidence="1 2" key="1">
    <citation type="submission" date="2017-10" db="EMBL/GenBank/DDBJ databases">
        <title>Genomics of the genus Arcobacter.</title>
        <authorList>
            <person name="Perez-Cataluna A."/>
            <person name="Figueras M.J."/>
        </authorList>
    </citation>
    <scope>NUCLEOTIDE SEQUENCE [LARGE SCALE GENOMIC DNA]</scope>
    <source>
        <strain evidence="1 2">CECT 8987</strain>
    </source>
</reference>
<dbReference type="RefSeq" id="WP_128996936.1">
    <property type="nucleotide sequence ID" value="NZ_PDKN01000009.1"/>
</dbReference>
<dbReference type="OrthoDB" id="9805634at2"/>
<comment type="caution">
    <text evidence="1">The sequence shown here is derived from an EMBL/GenBank/DDBJ whole genome shotgun (WGS) entry which is preliminary data.</text>
</comment>
<protein>
    <submittedName>
        <fullName evidence="1">DsrE family protein</fullName>
    </submittedName>
</protein>
<dbReference type="EMBL" id="PDKN01000009">
    <property type="protein sequence ID" value="RXJ54589.1"/>
    <property type="molecule type" value="Genomic_DNA"/>
</dbReference>
<dbReference type="AlphaFoldDB" id="A0A4Q0XRG7"/>
<gene>
    <name evidence="1" type="ORF">CRV04_11170</name>
</gene>